<dbReference type="InterPro" id="IPR001478">
    <property type="entry name" value="PDZ"/>
</dbReference>
<name>A0A0C1V5J7_9CYAN</name>
<evidence type="ECO:0000256" key="1">
    <source>
        <dbReference type="ARBA" id="ARBA00010541"/>
    </source>
</evidence>
<organism evidence="4">
    <name type="scientific">Lyngbya confervoides BDU141951</name>
    <dbReference type="NCBI Taxonomy" id="1574623"/>
    <lineage>
        <taxon>Bacteria</taxon>
        <taxon>Bacillati</taxon>
        <taxon>Cyanobacteriota</taxon>
        <taxon>Cyanophyceae</taxon>
        <taxon>Oscillatoriophycideae</taxon>
        <taxon>Oscillatoriales</taxon>
        <taxon>Microcoleaceae</taxon>
        <taxon>Lyngbya</taxon>
    </lineage>
</organism>
<dbReference type="EMBL" id="JTHE02000003">
    <property type="protein sequence ID" value="NEV67338.1"/>
    <property type="molecule type" value="Genomic_DNA"/>
</dbReference>
<reference evidence="4" key="2">
    <citation type="journal article" date="2015" name="Genome Announc.">
        <title>Draft Genome Sequence of Filamentous Marine Cyanobacterium Lyngbya confervoides Strain BDU141951.</title>
        <authorList>
            <person name="Chandrababunaidu M.M."/>
            <person name="Sen D."/>
            <person name="Tripathy S."/>
        </authorList>
    </citation>
    <scope>NUCLEOTIDE SEQUENCE</scope>
    <source>
        <strain evidence="4">BDU141951</strain>
    </source>
</reference>
<dbReference type="Pfam" id="PF13180">
    <property type="entry name" value="PDZ_2"/>
    <property type="match status" value="1"/>
</dbReference>
<dbReference type="PANTHER" id="PTHR22939:SF129">
    <property type="entry name" value="SERINE PROTEASE HTRA2, MITOCHONDRIAL"/>
    <property type="match status" value="1"/>
</dbReference>
<dbReference type="InterPro" id="IPR043504">
    <property type="entry name" value="Peptidase_S1_PA_chymotrypsin"/>
</dbReference>
<dbReference type="InterPro" id="IPR036034">
    <property type="entry name" value="PDZ_sf"/>
</dbReference>
<dbReference type="InterPro" id="IPR001940">
    <property type="entry name" value="Peptidase_S1C"/>
</dbReference>
<evidence type="ECO:0000256" key="2">
    <source>
        <dbReference type="ARBA" id="ARBA00022670"/>
    </source>
</evidence>
<sequence length="409" mass="42380">MRDHVTSTDSSHHPARWVSRTGQSLLLMLAGAGLATAGTGALQAMQPSFLEEPQAQSQPEEAAPSTAIAPRINAPSTSSFVADIVQEAGQAVVRIDASRTVTSSVPEAFQNPFFQEFFGNMPESQQRVEQGIGSGFIVSEDGTIFTNAHVVDGADTVQVTLKDGRVVDGTVVGTDPLTDVAVIDIDADNLPTVPLSDSNQLQPGEWAIAIGNPLGLDNTVTVGIVSATGRTSGQIGVADKRVDFIQTDAAINPGNSGGPLLNERGEVIGMNTAIIQNAQGIGFAIPINDVGRIAEQLVTNGEVAHPYVGIRMVELTAQNKEAIAAQTGLDVANEEGILIADVVGNSPAARAGLKQGDILVSVGGQPVTEAAEVQNLVEAAGVGQNLSLQVRRNGRVETVTVQPEALPNG</sequence>
<proteinExistence type="inferred from homology"/>
<dbReference type="PRINTS" id="PR00834">
    <property type="entry name" value="PROTEASES2C"/>
</dbReference>
<dbReference type="GO" id="GO:0006508">
    <property type="term" value="P:proteolysis"/>
    <property type="evidence" value="ECO:0007669"/>
    <property type="project" value="UniProtKB-KW"/>
</dbReference>
<dbReference type="Gene3D" id="2.30.42.10">
    <property type="match status" value="1"/>
</dbReference>
<dbReference type="PANTHER" id="PTHR22939">
    <property type="entry name" value="SERINE PROTEASE FAMILY S1C HTRA-RELATED"/>
    <property type="match status" value="1"/>
</dbReference>
<dbReference type="GO" id="GO:0004252">
    <property type="term" value="F:serine-type endopeptidase activity"/>
    <property type="evidence" value="ECO:0007669"/>
    <property type="project" value="InterPro"/>
</dbReference>
<dbReference type="InterPro" id="IPR048172">
    <property type="entry name" value="HhoA_HhoB_HtrA-like"/>
</dbReference>
<dbReference type="Gene3D" id="2.40.10.10">
    <property type="entry name" value="Trypsin-like serine proteases"/>
    <property type="match status" value="2"/>
</dbReference>
<dbReference type="Pfam" id="PF13365">
    <property type="entry name" value="Trypsin_2"/>
    <property type="match status" value="1"/>
</dbReference>
<dbReference type="NCBIfam" id="NF041521">
    <property type="entry name" value="HhoA_HhoB_HtrA"/>
    <property type="match status" value="1"/>
</dbReference>
<comment type="similarity">
    <text evidence="1">Belongs to the peptidase S1C family.</text>
</comment>
<reference evidence="4" key="3">
    <citation type="submission" date="2020-02" db="EMBL/GenBank/DDBJ databases">
        <authorList>
            <person name="Sarangi A.N."/>
            <person name="Ghosh S."/>
            <person name="Mukherjee M."/>
            <person name="Tripathy S."/>
        </authorList>
    </citation>
    <scope>NUCLEOTIDE SEQUENCE</scope>
    <source>
        <strain evidence="4">BDU141951</strain>
    </source>
</reference>
<comment type="caution">
    <text evidence="4">The sequence shown here is derived from an EMBL/GenBank/DDBJ whole genome shotgun (WGS) entry which is preliminary data.</text>
</comment>
<evidence type="ECO:0000313" key="4">
    <source>
        <dbReference type="EMBL" id="NEV67338.1"/>
    </source>
</evidence>
<gene>
    <name evidence="4" type="ORF">QQ91_009450</name>
</gene>
<evidence type="ECO:0000256" key="3">
    <source>
        <dbReference type="ARBA" id="ARBA00022801"/>
    </source>
</evidence>
<dbReference type="SUPFAM" id="SSF50494">
    <property type="entry name" value="Trypsin-like serine proteases"/>
    <property type="match status" value="1"/>
</dbReference>
<dbReference type="InterPro" id="IPR009003">
    <property type="entry name" value="Peptidase_S1_PA"/>
</dbReference>
<keyword evidence="2" id="KW-0645">Protease</keyword>
<keyword evidence="3" id="KW-0378">Hydrolase</keyword>
<dbReference type="SMART" id="SM00228">
    <property type="entry name" value="PDZ"/>
    <property type="match status" value="1"/>
</dbReference>
<accession>A0A0C1V5J7</accession>
<dbReference type="SUPFAM" id="SSF50156">
    <property type="entry name" value="PDZ domain-like"/>
    <property type="match status" value="1"/>
</dbReference>
<protein>
    <submittedName>
        <fullName evidence="4">PDZ domain-containing protein</fullName>
    </submittedName>
</protein>
<dbReference type="AlphaFoldDB" id="A0A0C1V5J7"/>
<dbReference type="PROSITE" id="PS50106">
    <property type="entry name" value="PDZ"/>
    <property type="match status" value="1"/>
</dbReference>
<reference evidence="4" key="1">
    <citation type="submission" date="2014-11" db="EMBL/GenBank/DDBJ databases">
        <authorList>
            <person name="Malar M.C."/>
            <person name="Sen D."/>
            <person name="Tripathy S."/>
        </authorList>
    </citation>
    <scope>NUCLEOTIDE SEQUENCE</scope>
    <source>
        <strain evidence="4">BDU141951</strain>
    </source>
</reference>